<evidence type="ECO:0000313" key="3">
    <source>
        <dbReference type="Proteomes" id="UP001196413"/>
    </source>
</evidence>
<feature type="region of interest" description="Disordered" evidence="1">
    <location>
        <begin position="1"/>
        <end position="51"/>
    </location>
</feature>
<reference evidence="2" key="1">
    <citation type="submission" date="2021-06" db="EMBL/GenBank/DDBJ databases">
        <title>Parelaphostrongylus tenuis whole genome reference sequence.</title>
        <authorList>
            <person name="Garwood T.J."/>
            <person name="Larsen P.A."/>
            <person name="Fountain-Jones N.M."/>
            <person name="Garbe J.R."/>
            <person name="Macchietto M.G."/>
            <person name="Kania S.A."/>
            <person name="Gerhold R.W."/>
            <person name="Richards J.E."/>
            <person name="Wolf T.M."/>
        </authorList>
    </citation>
    <scope>NUCLEOTIDE SEQUENCE</scope>
    <source>
        <strain evidence="2">MNPRO001-30</strain>
        <tissue evidence="2">Meninges</tissue>
    </source>
</reference>
<evidence type="ECO:0000313" key="2">
    <source>
        <dbReference type="EMBL" id="KAJ1350958.1"/>
    </source>
</evidence>
<dbReference type="Proteomes" id="UP001196413">
    <property type="component" value="Unassembled WGS sequence"/>
</dbReference>
<organism evidence="2 3">
    <name type="scientific">Parelaphostrongylus tenuis</name>
    <name type="common">Meningeal worm</name>
    <dbReference type="NCBI Taxonomy" id="148309"/>
    <lineage>
        <taxon>Eukaryota</taxon>
        <taxon>Metazoa</taxon>
        <taxon>Ecdysozoa</taxon>
        <taxon>Nematoda</taxon>
        <taxon>Chromadorea</taxon>
        <taxon>Rhabditida</taxon>
        <taxon>Rhabditina</taxon>
        <taxon>Rhabditomorpha</taxon>
        <taxon>Strongyloidea</taxon>
        <taxon>Metastrongylidae</taxon>
        <taxon>Parelaphostrongylus</taxon>
    </lineage>
</organism>
<evidence type="ECO:0000256" key="1">
    <source>
        <dbReference type="SAM" id="MobiDB-lite"/>
    </source>
</evidence>
<comment type="caution">
    <text evidence="2">The sequence shown here is derived from an EMBL/GenBank/DDBJ whole genome shotgun (WGS) entry which is preliminary data.</text>
</comment>
<accession>A0AAD5M6R8</accession>
<proteinExistence type="predicted"/>
<feature type="compositionally biased region" description="Low complexity" evidence="1">
    <location>
        <begin position="35"/>
        <end position="48"/>
    </location>
</feature>
<name>A0AAD5M6R8_PARTN</name>
<gene>
    <name evidence="2" type="ORF">KIN20_006889</name>
</gene>
<sequence length="129" mass="14138">MEMETEDSSTIADAKTHEASRSDATGVAESGVSKPTAQVAPTPIQQAPPAQPGLPNYSLIFDFERPSEVCRVIEVLALRCLFGFSFSRRDCPCVVCKGRQTSADLEWTQNRHQRRCMESELGISCLCVG</sequence>
<dbReference type="EMBL" id="JAHQIW010000975">
    <property type="protein sequence ID" value="KAJ1350958.1"/>
    <property type="molecule type" value="Genomic_DNA"/>
</dbReference>
<protein>
    <submittedName>
        <fullName evidence="2">Uncharacterized protein</fullName>
    </submittedName>
</protein>
<keyword evidence="3" id="KW-1185">Reference proteome</keyword>
<dbReference type="AlphaFoldDB" id="A0AAD5M6R8"/>